<organism evidence="3">
    <name type="scientific">Desulfomonile tiedjei</name>
    <dbReference type="NCBI Taxonomy" id="2358"/>
    <lineage>
        <taxon>Bacteria</taxon>
        <taxon>Pseudomonadati</taxon>
        <taxon>Thermodesulfobacteriota</taxon>
        <taxon>Desulfomonilia</taxon>
        <taxon>Desulfomonilales</taxon>
        <taxon>Desulfomonilaceae</taxon>
        <taxon>Desulfomonile</taxon>
    </lineage>
</organism>
<keyword evidence="2" id="KW-0732">Signal</keyword>
<accession>A0A7C4ARE0</accession>
<dbReference type="InterPro" id="IPR036150">
    <property type="entry name" value="Cyt_b/b6_C_sf"/>
</dbReference>
<feature type="transmembrane region" description="Helical" evidence="1">
    <location>
        <begin position="69"/>
        <end position="90"/>
    </location>
</feature>
<evidence type="ECO:0000256" key="1">
    <source>
        <dbReference type="SAM" id="Phobius"/>
    </source>
</evidence>
<dbReference type="EMBL" id="DTGT01000153">
    <property type="protein sequence ID" value="HGH60603.1"/>
    <property type="molecule type" value="Genomic_DNA"/>
</dbReference>
<comment type="caution">
    <text evidence="3">The sequence shown here is derived from an EMBL/GenBank/DDBJ whole genome shotgun (WGS) entry which is preliminary data.</text>
</comment>
<feature type="transmembrane region" description="Helical" evidence="1">
    <location>
        <begin position="97"/>
        <end position="115"/>
    </location>
</feature>
<keyword evidence="1" id="KW-0472">Membrane</keyword>
<dbReference type="GO" id="GO:0016491">
    <property type="term" value="F:oxidoreductase activity"/>
    <property type="evidence" value="ECO:0007669"/>
    <property type="project" value="InterPro"/>
</dbReference>
<protein>
    <submittedName>
        <fullName evidence="3">Uncharacterized protein</fullName>
    </submittedName>
</protein>
<reference evidence="3" key="1">
    <citation type="journal article" date="2020" name="mSystems">
        <title>Genome- and Community-Level Interaction Insights into Carbon Utilization and Element Cycling Functions of Hydrothermarchaeota in Hydrothermal Sediment.</title>
        <authorList>
            <person name="Zhou Z."/>
            <person name="Liu Y."/>
            <person name="Xu W."/>
            <person name="Pan J."/>
            <person name="Luo Z.H."/>
            <person name="Li M."/>
        </authorList>
    </citation>
    <scope>NUCLEOTIDE SEQUENCE [LARGE SCALE GENOMIC DNA]</scope>
    <source>
        <strain evidence="3">SpSt-769</strain>
    </source>
</reference>
<sequence length="116" mass="12311">MKIKSFPTLVHKEGLAALTAASALLILSAIADAPLQGPADPASSAAPHIKAPWIFVGIQFMLKFMDPLVAGVLIPLGFLMVWAALPFVGGSQRQTRWAFFSTLLAVVACSLLGYFL</sequence>
<gene>
    <name evidence="3" type="ORF">ENV54_04810</name>
</gene>
<dbReference type="InterPro" id="IPR027387">
    <property type="entry name" value="Cytb/b6-like_sf"/>
</dbReference>
<feature type="signal peptide" evidence="2">
    <location>
        <begin position="1"/>
        <end position="31"/>
    </location>
</feature>
<keyword evidence="1" id="KW-1133">Transmembrane helix</keyword>
<feature type="chain" id="PRO_5028203528" evidence="2">
    <location>
        <begin position="32"/>
        <end position="116"/>
    </location>
</feature>
<evidence type="ECO:0000256" key="2">
    <source>
        <dbReference type="SAM" id="SignalP"/>
    </source>
</evidence>
<keyword evidence="1" id="KW-0812">Transmembrane</keyword>
<dbReference type="GO" id="GO:0016020">
    <property type="term" value="C:membrane"/>
    <property type="evidence" value="ECO:0007669"/>
    <property type="project" value="InterPro"/>
</dbReference>
<name>A0A7C4ARE0_9BACT</name>
<proteinExistence type="predicted"/>
<dbReference type="Gene3D" id="1.20.810.10">
    <property type="entry name" value="Cytochrome Bc1 Complex, Chain C"/>
    <property type="match status" value="1"/>
</dbReference>
<dbReference type="GO" id="GO:0009055">
    <property type="term" value="F:electron transfer activity"/>
    <property type="evidence" value="ECO:0007669"/>
    <property type="project" value="InterPro"/>
</dbReference>
<dbReference type="SUPFAM" id="SSF81648">
    <property type="entry name" value="a domain/subunit of cytochrome bc1 complex (Ubiquinol-cytochrome c reductase)"/>
    <property type="match status" value="1"/>
</dbReference>
<dbReference type="AlphaFoldDB" id="A0A7C4ARE0"/>
<evidence type="ECO:0000313" key="3">
    <source>
        <dbReference type="EMBL" id="HGH60603.1"/>
    </source>
</evidence>